<feature type="domain" description="Knr4/Smi1-like" evidence="2">
    <location>
        <begin position="310"/>
        <end position="430"/>
    </location>
</feature>
<comment type="caution">
    <text evidence="3">The sequence shown here is derived from an EMBL/GenBank/DDBJ whole genome shotgun (WGS) entry which is preliminary data.</text>
</comment>
<gene>
    <name evidence="3" type="ORF">Val02_17710</name>
</gene>
<organism evidence="3 4">
    <name type="scientific">Virgisporangium aliadipatigenens</name>
    <dbReference type="NCBI Taxonomy" id="741659"/>
    <lineage>
        <taxon>Bacteria</taxon>
        <taxon>Bacillati</taxon>
        <taxon>Actinomycetota</taxon>
        <taxon>Actinomycetes</taxon>
        <taxon>Micromonosporales</taxon>
        <taxon>Micromonosporaceae</taxon>
        <taxon>Virgisporangium</taxon>
    </lineage>
</organism>
<dbReference type="EMBL" id="BOPF01000005">
    <property type="protein sequence ID" value="GIJ44885.1"/>
    <property type="molecule type" value="Genomic_DNA"/>
</dbReference>
<dbReference type="SMART" id="SM00860">
    <property type="entry name" value="SMI1_KNR4"/>
    <property type="match status" value="1"/>
</dbReference>
<dbReference type="SUPFAM" id="SSF160631">
    <property type="entry name" value="SMI1/KNR4-like"/>
    <property type="match status" value="1"/>
</dbReference>
<dbReference type="Proteomes" id="UP000619260">
    <property type="component" value="Unassembled WGS sequence"/>
</dbReference>
<evidence type="ECO:0000313" key="3">
    <source>
        <dbReference type="EMBL" id="GIJ44885.1"/>
    </source>
</evidence>
<keyword evidence="4" id="KW-1185">Reference proteome</keyword>
<evidence type="ECO:0000259" key="2">
    <source>
        <dbReference type="SMART" id="SM00860"/>
    </source>
</evidence>
<sequence>MNEAAFVVTAASSQLPWTVAATALATLRGRTAVVYLSGGRSLPAGDPLRRAAETYLELRATARDPLPAARVAAHVRRLSDTHDLVLICGDEALLVSSGPGSATLSEVAALAGARVLLVVEDSPDGARHAALASAVLSVPLSLAAVGPGDSLERLVARPVARIPHRPPLEPGRIAAAAPTWLSPSLGGAPPPTPTPTATGPTPASRPHGPTVLAVVIAIVVALCMVADYCDVGPFTEDDASHSGSINYDESDLEPEPMRPTAARNCAPTGYPATHTTPDTATTDRVNAAWARIESRLHAIAPSAFGALRPPATPAEVAAVENRVGSALPADVVASLLRHNGVSPAASTFLPPYFDLLDTTGMTDVWGQYCALDDPNWQRHYLPIATGPDATCLFVIAGRGPDANPSLFVYDPEAGPPHTQRDGSLVALLEGVAKSLETGEPHHGDRPALGPNGTLTWGS</sequence>
<dbReference type="RefSeq" id="WP_203898451.1">
    <property type="nucleotide sequence ID" value="NZ_BOPF01000005.1"/>
</dbReference>
<protein>
    <recommendedName>
        <fullName evidence="2">Knr4/Smi1-like domain-containing protein</fullName>
    </recommendedName>
</protein>
<accession>A0A8J3YJ11</accession>
<evidence type="ECO:0000313" key="4">
    <source>
        <dbReference type="Proteomes" id="UP000619260"/>
    </source>
</evidence>
<name>A0A8J3YJ11_9ACTN</name>
<dbReference type="Pfam" id="PF09346">
    <property type="entry name" value="SMI1_KNR4"/>
    <property type="match status" value="1"/>
</dbReference>
<reference evidence="3" key="1">
    <citation type="submission" date="2021-01" db="EMBL/GenBank/DDBJ databases">
        <title>Whole genome shotgun sequence of Virgisporangium aliadipatigenens NBRC 105644.</title>
        <authorList>
            <person name="Komaki H."/>
            <person name="Tamura T."/>
        </authorList>
    </citation>
    <scope>NUCLEOTIDE SEQUENCE</scope>
    <source>
        <strain evidence="3">NBRC 105644</strain>
    </source>
</reference>
<feature type="region of interest" description="Disordered" evidence="1">
    <location>
        <begin position="180"/>
        <end position="206"/>
    </location>
</feature>
<dbReference type="AlphaFoldDB" id="A0A8J3YJ11"/>
<proteinExistence type="predicted"/>
<feature type="region of interest" description="Disordered" evidence="1">
    <location>
        <begin position="436"/>
        <end position="458"/>
    </location>
</feature>
<dbReference type="InterPro" id="IPR018958">
    <property type="entry name" value="Knr4/Smi1-like_dom"/>
</dbReference>
<dbReference type="InterPro" id="IPR037883">
    <property type="entry name" value="Knr4/Smi1-like_sf"/>
</dbReference>
<feature type="compositionally biased region" description="Basic and acidic residues" evidence="1">
    <location>
        <begin position="436"/>
        <end position="445"/>
    </location>
</feature>
<evidence type="ECO:0000256" key="1">
    <source>
        <dbReference type="SAM" id="MobiDB-lite"/>
    </source>
</evidence>